<evidence type="ECO:0000313" key="1">
    <source>
        <dbReference type="EMBL" id="KAH3778524.1"/>
    </source>
</evidence>
<dbReference type="Proteomes" id="UP000828390">
    <property type="component" value="Unassembled WGS sequence"/>
</dbReference>
<name>A0A9D4EDC7_DREPO</name>
<protein>
    <submittedName>
        <fullName evidence="1">Uncharacterized protein</fullName>
    </submittedName>
</protein>
<reference evidence="1" key="1">
    <citation type="journal article" date="2019" name="bioRxiv">
        <title>The Genome of the Zebra Mussel, Dreissena polymorpha: A Resource for Invasive Species Research.</title>
        <authorList>
            <person name="McCartney M.A."/>
            <person name="Auch B."/>
            <person name="Kono T."/>
            <person name="Mallez S."/>
            <person name="Zhang Y."/>
            <person name="Obille A."/>
            <person name="Becker A."/>
            <person name="Abrahante J.E."/>
            <person name="Garbe J."/>
            <person name="Badalamenti J.P."/>
            <person name="Herman A."/>
            <person name="Mangelson H."/>
            <person name="Liachko I."/>
            <person name="Sullivan S."/>
            <person name="Sone E.D."/>
            <person name="Koren S."/>
            <person name="Silverstein K.A.T."/>
            <person name="Beckman K.B."/>
            <person name="Gohl D.M."/>
        </authorList>
    </citation>
    <scope>NUCLEOTIDE SEQUENCE</scope>
    <source>
        <strain evidence="1">Duluth1</strain>
        <tissue evidence="1">Whole animal</tissue>
    </source>
</reference>
<dbReference type="EMBL" id="JAIWYP010000009">
    <property type="protein sequence ID" value="KAH3778524.1"/>
    <property type="molecule type" value="Genomic_DNA"/>
</dbReference>
<gene>
    <name evidence="1" type="ORF">DPMN_179988</name>
</gene>
<accession>A0A9D4EDC7</accession>
<evidence type="ECO:0000313" key="2">
    <source>
        <dbReference type="Proteomes" id="UP000828390"/>
    </source>
</evidence>
<organism evidence="1 2">
    <name type="scientific">Dreissena polymorpha</name>
    <name type="common">Zebra mussel</name>
    <name type="synonym">Mytilus polymorpha</name>
    <dbReference type="NCBI Taxonomy" id="45954"/>
    <lineage>
        <taxon>Eukaryota</taxon>
        <taxon>Metazoa</taxon>
        <taxon>Spiralia</taxon>
        <taxon>Lophotrochozoa</taxon>
        <taxon>Mollusca</taxon>
        <taxon>Bivalvia</taxon>
        <taxon>Autobranchia</taxon>
        <taxon>Heteroconchia</taxon>
        <taxon>Euheterodonta</taxon>
        <taxon>Imparidentia</taxon>
        <taxon>Neoheterodontei</taxon>
        <taxon>Myida</taxon>
        <taxon>Dreissenoidea</taxon>
        <taxon>Dreissenidae</taxon>
        <taxon>Dreissena</taxon>
    </lineage>
</organism>
<dbReference type="AlphaFoldDB" id="A0A9D4EDC7"/>
<sequence length="127" mass="14716">MSSMWQSLLNVANGGSGNTFFIRSQVWSVGKCYRRIWPTFGSGMEKVITSGTLLVLYKWIRRVPEDYLTILEAKTEDVQTIWTEHTKQSQLAPNVTFNNITSLRLNMICFTNKCRRRRPAGQKLRQI</sequence>
<keyword evidence="2" id="KW-1185">Reference proteome</keyword>
<reference evidence="1" key="2">
    <citation type="submission" date="2020-11" db="EMBL/GenBank/DDBJ databases">
        <authorList>
            <person name="McCartney M.A."/>
            <person name="Auch B."/>
            <person name="Kono T."/>
            <person name="Mallez S."/>
            <person name="Becker A."/>
            <person name="Gohl D.M."/>
            <person name="Silverstein K.A.T."/>
            <person name="Koren S."/>
            <person name="Bechman K.B."/>
            <person name="Herman A."/>
            <person name="Abrahante J.E."/>
            <person name="Garbe J."/>
        </authorList>
    </citation>
    <scope>NUCLEOTIDE SEQUENCE</scope>
    <source>
        <strain evidence="1">Duluth1</strain>
        <tissue evidence="1">Whole animal</tissue>
    </source>
</reference>
<proteinExistence type="predicted"/>
<comment type="caution">
    <text evidence="1">The sequence shown here is derived from an EMBL/GenBank/DDBJ whole genome shotgun (WGS) entry which is preliminary data.</text>
</comment>